<gene>
    <name evidence="1" type="ORF">TNIN_249041</name>
</gene>
<dbReference type="EMBL" id="BMAV01008923">
    <property type="protein sequence ID" value="GFY52811.1"/>
    <property type="molecule type" value="Genomic_DNA"/>
</dbReference>
<reference evidence="1" key="1">
    <citation type="submission" date="2020-08" db="EMBL/GenBank/DDBJ databases">
        <title>Multicomponent nature underlies the extraordinary mechanical properties of spider dragline silk.</title>
        <authorList>
            <person name="Kono N."/>
            <person name="Nakamura H."/>
            <person name="Mori M."/>
            <person name="Yoshida Y."/>
            <person name="Ohtoshi R."/>
            <person name="Malay A.D."/>
            <person name="Moran D.A.P."/>
            <person name="Tomita M."/>
            <person name="Numata K."/>
            <person name="Arakawa K."/>
        </authorList>
    </citation>
    <scope>NUCLEOTIDE SEQUENCE</scope>
</reference>
<evidence type="ECO:0000313" key="1">
    <source>
        <dbReference type="EMBL" id="GFY52811.1"/>
    </source>
</evidence>
<dbReference type="Proteomes" id="UP000886998">
    <property type="component" value="Unassembled WGS sequence"/>
</dbReference>
<evidence type="ECO:0000313" key="2">
    <source>
        <dbReference type="Proteomes" id="UP000886998"/>
    </source>
</evidence>
<keyword evidence="2" id="KW-1185">Reference proteome</keyword>
<comment type="caution">
    <text evidence="1">The sequence shown here is derived from an EMBL/GenBank/DDBJ whole genome shotgun (WGS) entry which is preliminary data.</text>
</comment>
<name>A0A8X6XJG1_9ARAC</name>
<sequence length="93" mass="10597">MDNRRITLSIIAALVSKGGEETITNGMSKTVMHDVIGFTGYNNFFFLLESTLSKKTENSQLVVQPPGQVPTDHRCNLSVQDFQFRNHWSLKYF</sequence>
<proteinExistence type="predicted"/>
<organism evidence="1 2">
    <name type="scientific">Trichonephila inaurata madagascariensis</name>
    <dbReference type="NCBI Taxonomy" id="2747483"/>
    <lineage>
        <taxon>Eukaryota</taxon>
        <taxon>Metazoa</taxon>
        <taxon>Ecdysozoa</taxon>
        <taxon>Arthropoda</taxon>
        <taxon>Chelicerata</taxon>
        <taxon>Arachnida</taxon>
        <taxon>Araneae</taxon>
        <taxon>Araneomorphae</taxon>
        <taxon>Entelegynae</taxon>
        <taxon>Araneoidea</taxon>
        <taxon>Nephilidae</taxon>
        <taxon>Trichonephila</taxon>
        <taxon>Trichonephila inaurata</taxon>
    </lineage>
</organism>
<accession>A0A8X6XJG1</accession>
<protein>
    <submittedName>
        <fullName evidence="1">Uncharacterized protein</fullName>
    </submittedName>
</protein>
<dbReference type="AlphaFoldDB" id="A0A8X6XJG1"/>